<dbReference type="SMART" id="SM00247">
    <property type="entry name" value="XTALbg"/>
    <property type="match status" value="2"/>
</dbReference>
<dbReference type="InterPro" id="IPR001064">
    <property type="entry name" value="Beta/gamma_crystallin"/>
</dbReference>
<reference evidence="6" key="2">
    <citation type="submission" date="2025-08" db="UniProtKB">
        <authorList>
            <consortium name="Ensembl"/>
        </authorList>
    </citation>
    <scope>IDENTIFICATION</scope>
</reference>
<accession>A0A8C5EB33</accession>
<dbReference type="GO" id="GO:0005212">
    <property type="term" value="F:structural constituent of eye lens"/>
    <property type="evidence" value="ECO:0007669"/>
    <property type="project" value="UniProtKB-KW"/>
</dbReference>
<dbReference type="Proteomes" id="UP000694680">
    <property type="component" value="Chromosome 21"/>
</dbReference>
<evidence type="ECO:0000313" key="7">
    <source>
        <dbReference type="Proteomes" id="UP000694680"/>
    </source>
</evidence>
<dbReference type="InterPro" id="IPR011024">
    <property type="entry name" value="G_crystallin-like"/>
</dbReference>
<evidence type="ECO:0000256" key="4">
    <source>
        <dbReference type="ARBA" id="ARBA00022737"/>
    </source>
</evidence>
<evidence type="ECO:0000313" key="6">
    <source>
        <dbReference type="Ensembl" id="ENSGWIP00000018843.1"/>
    </source>
</evidence>
<dbReference type="FunFam" id="2.60.20.10:FF:000001">
    <property type="entry name" value="Crystallin gamma S"/>
    <property type="match status" value="1"/>
</dbReference>
<dbReference type="PANTHER" id="PTHR11818">
    <property type="entry name" value="BETA/GAMMA CRYSTALLIN"/>
    <property type="match status" value="1"/>
</dbReference>
<dbReference type="Pfam" id="PF00030">
    <property type="entry name" value="Crystall"/>
    <property type="match status" value="2"/>
</dbReference>
<evidence type="ECO:0000259" key="5">
    <source>
        <dbReference type="PROSITE" id="PS50915"/>
    </source>
</evidence>
<evidence type="ECO:0000256" key="3">
    <source>
        <dbReference type="ARBA" id="ARBA00022613"/>
    </source>
</evidence>
<dbReference type="AlphaFoldDB" id="A0A8C5EB33"/>
<evidence type="ECO:0000256" key="1">
    <source>
        <dbReference type="ARBA" id="ARBA00003689"/>
    </source>
</evidence>
<dbReference type="FunFam" id="2.60.20.10:FF:000003">
    <property type="entry name" value="Crystallin gamma S"/>
    <property type="match status" value="1"/>
</dbReference>
<protein>
    <submittedName>
        <fullName evidence="6">Gamma-crystallin M1-like</fullName>
    </submittedName>
</protein>
<dbReference type="PROSITE" id="PS50915">
    <property type="entry name" value="CRYSTALLIN_BETA_GAMMA"/>
    <property type="match status" value="2"/>
</dbReference>
<comment type="similarity">
    <text evidence="2">Belongs to the beta/gamma-crystallin family.</text>
</comment>
<dbReference type="Ensembl" id="ENSGWIT00000020752.1">
    <property type="protein sequence ID" value="ENSGWIP00000018843.1"/>
    <property type="gene ID" value="ENSGWIG00000010357.1"/>
</dbReference>
<dbReference type="SUPFAM" id="SSF49695">
    <property type="entry name" value="gamma-Crystallin-like"/>
    <property type="match status" value="1"/>
</dbReference>
<dbReference type="PRINTS" id="PR01367">
    <property type="entry name" value="BGCRYSTALLIN"/>
</dbReference>
<feature type="domain" description="Beta/gamma crystallin 'Greek key'" evidence="5">
    <location>
        <begin position="126"/>
        <end position="163"/>
    </location>
</feature>
<dbReference type="GO" id="GO:0002088">
    <property type="term" value="P:lens development in camera-type eye"/>
    <property type="evidence" value="ECO:0007669"/>
    <property type="project" value="TreeGrafter"/>
</dbReference>
<keyword evidence="4" id="KW-0677">Repeat</keyword>
<dbReference type="Gene3D" id="2.60.20.10">
    <property type="entry name" value="Crystallins"/>
    <property type="match status" value="2"/>
</dbReference>
<gene>
    <name evidence="6" type="primary">LOC114454859</name>
</gene>
<organism evidence="6 7">
    <name type="scientific">Gouania willdenowi</name>
    <name type="common">Blunt-snouted clingfish</name>
    <name type="synonym">Lepadogaster willdenowi</name>
    <dbReference type="NCBI Taxonomy" id="441366"/>
    <lineage>
        <taxon>Eukaryota</taxon>
        <taxon>Metazoa</taxon>
        <taxon>Chordata</taxon>
        <taxon>Craniata</taxon>
        <taxon>Vertebrata</taxon>
        <taxon>Euteleostomi</taxon>
        <taxon>Actinopterygii</taxon>
        <taxon>Neopterygii</taxon>
        <taxon>Teleostei</taxon>
        <taxon>Neoteleostei</taxon>
        <taxon>Acanthomorphata</taxon>
        <taxon>Ovalentaria</taxon>
        <taxon>Blenniimorphae</taxon>
        <taxon>Blenniiformes</taxon>
        <taxon>Gobiesocoidei</taxon>
        <taxon>Gobiesocidae</taxon>
        <taxon>Gobiesocinae</taxon>
        <taxon>Gouania</taxon>
    </lineage>
</organism>
<evidence type="ECO:0000256" key="2">
    <source>
        <dbReference type="ARBA" id="ARBA00009646"/>
    </source>
</evidence>
<dbReference type="PANTHER" id="PTHR11818:SF139">
    <property type="entry name" value="CRYSTALLIN, GAMMA M1-RELATED"/>
    <property type="match status" value="1"/>
</dbReference>
<dbReference type="GO" id="GO:0007601">
    <property type="term" value="P:visual perception"/>
    <property type="evidence" value="ECO:0007669"/>
    <property type="project" value="TreeGrafter"/>
</dbReference>
<feature type="domain" description="Beta/gamma crystallin 'Greek key'" evidence="5">
    <location>
        <begin position="34"/>
        <end position="79"/>
    </location>
</feature>
<keyword evidence="7" id="KW-1185">Reference proteome</keyword>
<comment type="function">
    <text evidence="1">Crystallins are the dominant structural components of the vertebrate eye lens.</text>
</comment>
<sequence length="171" mass="20563">NHGNFQGRSYECMSDCSDMSSYLSRCQSCRVESGCFMVYERPNYMGNQFFMRRGEYTDMQRLTSMGMMFDSIRSCRMIPFHRGQFRMKIYERDNFGGQMNELMEDCENIQDRFHMSDCMSAHVMDGHWLMYEQPHYRGRMMYLRPGEYRSLMNMSTSSMRVMSMRRITDLC</sequence>
<reference evidence="6" key="1">
    <citation type="submission" date="2020-06" db="EMBL/GenBank/DDBJ databases">
        <authorList>
            <consortium name="Wellcome Sanger Institute Data Sharing"/>
        </authorList>
    </citation>
    <scope>NUCLEOTIDE SEQUENCE [LARGE SCALE GENOMIC DNA]</scope>
</reference>
<dbReference type="InterPro" id="IPR050252">
    <property type="entry name" value="Beta/Gamma-Crystallin"/>
</dbReference>
<proteinExistence type="inferred from homology"/>
<keyword evidence="3" id="KW-0273">Eye lens protein</keyword>
<name>A0A8C5EB33_GOUWI</name>
<reference evidence="6" key="3">
    <citation type="submission" date="2025-09" db="UniProtKB">
        <authorList>
            <consortium name="Ensembl"/>
        </authorList>
    </citation>
    <scope>IDENTIFICATION</scope>
</reference>